<feature type="region of interest" description="Disordered" evidence="4">
    <location>
        <begin position="216"/>
        <end position="237"/>
    </location>
</feature>
<evidence type="ECO:0000256" key="1">
    <source>
        <dbReference type="ARBA" id="ARBA00023015"/>
    </source>
</evidence>
<feature type="region of interest" description="Disordered" evidence="4">
    <location>
        <begin position="117"/>
        <end position="164"/>
    </location>
</feature>
<keyword evidence="1" id="KW-0805">Transcription regulation</keyword>
<protein>
    <submittedName>
        <fullName evidence="5">Scarecrow-like protein 8</fullName>
    </submittedName>
</protein>
<dbReference type="Proteomes" id="UP001180020">
    <property type="component" value="Unassembled WGS sequence"/>
</dbReference>
<dbReference type="PANTHER" id="PTHR31636">
    <property type="entry name" value="OSJNBA0084A10.13 PROTEIN-RELATED"/>
    <property type="match status" value="1"/>
</dbReference>
<gene>
    <name evidence="5" type="primary">SCL8</name>
    <name evidence="5" type="ORF">QJS10_CPB15g00724</name>
</gene>
<comment type="caution">
    <text evidence="5">The sequence shown here is derived from an EMBL/GenBank/DDBJ whole genome shotgun (WGS) entry which is preliminary data.</text>
</comment>
<feature type="region of interest" description="Disordered" evidence="4">
    <location>
        <begin position="1"/>
        <end position="41"/>
    </location>
</feature>
<accession>A0AAV9D9N2</accession>
<keyword evidence="2" id="KW-0804">Transcription</keyword>
<feature type="compositionally biased region" description="Low complexity" evidence="4">
    <location>
        <begin position="117"/>
        <end position="135"/>
    </location>
</feature>
<evidence type="ECO:0000256" key="4">
    <source>
        <dbReference type="SAM" id="MobiDB-lite"/>
    </source>
</evidence>
<reference evidence="5" key="1">
    <citation type="journal article" date="2023" name="Nat. Commun.">
        <title>Diploid and tetraploid genomes of Acorus and the evolution of monocots.</title>
        <authorList>
            <person name="Ma L."/>
            <person name="Liu K.W."/>
            <person name="Li Z."/>
            <person name="Hsiao Y.Y."/>
            <person name="Qi Y."/>
            <person name="Fu T."/>
            <person name="Tang G.D."/>
            <person name="Zhang D."/>
            <person name="Sun W.H."/>
            <person name="Liu D.K."/>
            <person name="Li Y."/>
            <person name="Chen G.Z."/>
            <person name="Liu X.D."/>
            <person name="Liao X.Y."/>
            <person name="Jiang Y.T."/>
            <person name="Yu X."/>
            <person name="Hao Y."/>
            <person name="Huang J."/>
            <person name="Zhao X.W."/>
            <person name="Ke S."/>
            <person name="Chen Y.Y."/>
            <person name="Wu W.L."/>
            <person name="Hsu J.L."/>
            <person name="Lin Y.F."/>
            <person name="Huang M.D."/>
            <person name="Li C.Y."/>
            <person name="Huang L."/>
            <person name="Wang Z.W."/>
            <person name="Zhao X."/>
            <person name="Zhong W.Y."/>
            <person name="Peng D.H."/>
            <person name="Ahmad S."/>
            <person name="Lan S."/>
            <person name="Zhang J.S."/>
            <person name="Tsai W.C."/>
            <person name="Van de Peer Y."/>
            <person name="Liu Z.J."/>
        </authorList>
    </citation>
    <scope>NUCLEOTIDE SEQUENCE</scope>
    <source>
        <strain evidence="5">CP</strain>
    </source>
</reference>
<feature type="compositionally biased region" description="Basic and acidic residues" evidence="4">
    <location>
        <begin position="9"/>
        <end position="27"/>
    </location>
</feature>
<evidence type="ECO:0000256" key="3">
    <source>
        <dbReference type="PROSITE-ProRule" id="PRU01191"/>
    </source>
</evidence>
<feature type="region of interest" description="Disordered" evidence="4">
    <location>
        <begin position="181"/>
        <end position="202"/>
    </location>
</feature>
<evidence type="ECO:0000313" key="5">
    <source>
        <dbReference type="EMBL" id="KAK1297529.1"/>
    </source>
</evidence>
<proteinExistence type="inferred from homology"/>
<feature type="compositionally biased region" description="Low complexity" evidence="4">
    <location>
        <begin position="225"/>
        <end position="237"/>
    </location>
</feature>
<feature type="region of interest" description="SAW" evidence="3">
    <location>
        <begin position="540"/>
        <end position="617"/>
    </location>
</feature>
<organism evidence="5 6">
    <name type="scientific">Acorus calamus</name>
    <name type="common">Sweet flag</name>
    <dbReference type="NCBI Taxonomy" id="4465"/>
    <lineage>
        <taxon>Eukaryota</taxon>
        <taxon>Viridiplantae</taxon>
        <taxon>Streptophyta</taxon>
        <taxon>Embryophyta</taxon>
        <taxon>Tracheophyta</taxon>
        <taxon>Spermatophyta</taxon>
        <taxon>Magnoliopsida</taxon>
        <taxon>Liliopsida</taxon>
        <taxon>Acoraceae</taxon>
        <taxon>Acorus</taxon>
    </lineage>
</organism>
<evidence type="ECO:0000256" key="2">
    <source>
        <dbReference type="ARBA" id="ARBA00023163"/>
    </source>
</evidence>
<dbReference type="InterPro" id="IPR005202">
    <property type="entry name" value="TF_GRAS"/>
</dbReference>
<dbReference type="Pfam" id="PF03514">
    <property type="entry name" value="GRAS"/>
    <property type="match status" value="1"/>
</dbReference>
<comment type="similarity">
    <text evidence="3">Belongs to the GRAS family.</text>
</comment>
<dbReference type="AlphaFoldDB" id="A0AAV9D9N2"/>
<reference evidence="5" key="2">
    <citation type="submission" date="2023-06" db="EMBL/GenBank/DDBJ databases">
        <authorList>
            <person name="Ma L."/>
            <person name="Liu K.-W."/>
            <person name="Li Z."/>
            <person name="Hsiao Y.-Y."/>
            <person name="Qi Y."/>
            <person name="Fu T."/>
            <person name="Tang G."/>
            <person name="Zhang D."/>
            <person name="Sun W.-H."/>
            <person name="Liu D.-K."/>
            <person name="Li Y."/>
            <person name="Chen G.-Z."/>
            <person name="Liu X.-D."/>
            <person name="Liao X.-Y."/>
            <person name="Jiang Y.-T."/>
            <person name="Yu X."/>
            <person name="Hao Y."/>
            <person name="Huang J."/>
            <person name="Zhao X.-W."/>
            <person name="Ke S."/>
            <person name="Chen Y.-Y."/>
            <person name="Wu W.-L."/>
            <person name="Hsu J.-L."/>
            <person name="Lin Y.-F."/>
            <person name="Huang M.-D."/>
            <person name="Li C.-Y."/>
            <person name="Huang L."/>
            <person name="Wang Z.-W."/>
            <person name="Zhao X."/>
            <person name="Zhong W.-Y."/>
            <person name="Peng D.-H."/>
            <person name="Ahmad S."/>
            <person name="Lan S."/>
            <person name="Zhang J.-S."/>
            <person name="Tsai W.-C."/>
            <person name="Van De Peer Y."/>
            <person name="Liu Z.-J."/>
        </authorList>
    </citation>
    <scope>NUCLEOTIDE SEQUENCE</scope>
    <source>
        <strain evidence="5">CP</strain>
        <tissue evidence="5">Leaves</tissue>
    </source>
</reference>
<feature type="short sequence motif" description="VHIID" evidence="3">
    <location>
        <begin position="346"/>
        <end position="350"/>
    </location>
</feature>
<evidence type="ECO:0000313" key="6">
    <source>
        <dbReference type="Proteomes" id="UP001180020"/>
    </source>
</evidence>
<dbReference type="EMBL" id="JAUJYO010000015">
    <property type="protein sequence ID" value="KAK1297529.1"/>
    <property type="molecule type" value="Genomic_DNA"/>
</dbReference>
<feature type="region of interest" description="Leucine repeat II (LRII)" evidence="3">
    <location>
        <begin position="398"/>
        <end position="430"/>
    </location>
</feature>
<comment type="caution">
    <text evidence="3">Lacks conserved residue(s) required for the propagation of feature annotation.</text>
</comment>
<dbReference type="PROSITE" id="PS50985">
    <property type="entry name" value="GRAS"/>
    <property type="match status" value="1"/>
</dbReference>
<name>A0AAV9D9N2_ACOCL</name>
<keyword evidence="6" id="KW-1185">Reference proteome</keyword>
<sequence>MANGSTDRGWMREGTMDQVRQGREKNSGGEAMSSGFPGGDSWVGRSTAKIPIQFQFQRMDGGGGGLLKRPLTEMERQQQQLKELYIRTVKQKTIQQTSPISPLSPIDFSAISPDVTTTTNAVSSSSSSSCSTRQSVLYGHPNNGNHRFSISASPPPPTSVSPDLETKMKNRLQELERQLLNDDDDEDENQGGGANNGSSIVTSGSEWCETMQSLIAPVKPPSPSPTSSSSSISSTSTATARSLRQLLSDAASAVSEGNRDAASAILGNLRRSANPRGDPEQRLASYMTSALLSRLSGQIARSDDFIGSAECLIGTQMLYDASPCFKLGFLVANHVILEATKAQSKIHIVDFDIGRGGQYATLLHSLKEQRRPAPSSIKITAAVVSDLPQSSTPDGLKEVGNLLVRLGERAGVAVRFNVVRCRTSELDRKAIGCGGDDNNDEAVAVSFAYGLQKVADESVSTENPRDELLRRVKREIRPEVVVLMEQDLNTNTAPFAARFGEVMAHVGSVFESLDATMPRENPDRARIEECLGRRSHNMVAAEGARRVCRCEVFGKWRARLGMAGFRPRPVEPGVAESVRARLGSLRVNPGFTFKDDGTGGLCFGWRDRFLTFASAWH</sequence>